<accession>A0ABV3DTH7</accession>
<dbReference type="EMBL" id="JBEZFP010000151">
    <property type="protein sequence ID" value="MEU8139052.1"/>
    <property type="molecule type" value="Genomic_DNA"/>
</dbReference>
<evidence type="ECO:0000256" key="1">
    <source>
        <dbReference type="SAM" id="MobiDB-lite"/>
    </source>
</evidence>
<feature type="compositionally biased region" description="Polar residues" evidence="1">
    <location>
        <begin position="226"/>
        <end position="241"/>
    </location>
</feature>
<evidence type="ECO:0000259" key="3">
    <source>
        <dbReference type="Pfam" id="PF13399"/>
    </source>
</evidence>
<feature type="compositionally biased region" description="Gly residues" evidence="1">
    <location>
        <begin position="32"/>
        <end position="46"/>
    </location>
</feature>
<feature type="compositionally biased region" description="Gly residues" evidence="1">
    <location>
        <begin position="77"/>
        <end position="86"/>
    </location>
</feature>
<dbReference type="PANTHER" id="PTHR33392">
    <property type="entry name" value="POLYISOPRENYL-TEICHOIC ACID--PEPTIDOGLYCAN TEICHOIC ACID TRANSFERASE TAGU"/>
    <property type="match status" value="1"/>
</dbReference>
<keyword evidence="2" id="KW-1133">Transmembrane helix</keyword>
<protein>
    <submittedName>
        <fullName evidence="4">LytR C-terminal domain-containing protein</fullName>
    </submittedName>
</protein>
<dbReference type="InterPro" id="IPR027381">
    <property type="entry name" value="LytR/CpsA/Psr_C"/>
</dbReference>
<feature type="domain" description="LytR/CpsA/Psr regulator C-terminal" evidence="3">
    <location>
        <begin position="642"/>
        <end position="729"/>
    </location>
</feature>
<sequence>MTGSGERRDGRPYEGHRDGDPGYDPEAYPAGPYGGYDPGQDPGYGQGYAPDPAYGYDPRQQGGPQGHQQPGQHRGQQQGGQYGGQFGQDQGAAPGYPGPYESSAYETPAYDAQSYESPAYETPNYGSPQYGAPGTDSGGYASGGYEAVGYEQSAYGYDPGAQPGSGYGGSGSYGAVPPPAQAPSAEYDSGAYAAYDGQTYPQSAPERATGAGAAGGAAAEPRVRRTGSTNPTGATSTTGSFRVQVPTPAQPGEMPARPSRPAGRPAPQAPESPPIPGQQGSGQQSPGQPGPRPSGSRRPGPPRPGTQGGPTSGRPGPNRERVGYAADEFDFVDDDAEESEDVIDWLKFAETRSERRDERRRQLRNRAVAVVAALVVVAAGVGGYFAYDKWWGGDSKQAAQATGGAVLIQLRGTDGTTTASAVLADDPVRGSASMMTVASVTIVNTAGAGPMPIADVMVNDGAGASRDALAQLMGVKLNGSWVVSEPVLQGLVDMVGGIELTADAEVKSPDGAVLLPAGPSANVRGNAARAYAALRITGEPPTRGAERFGRVLQGVLKVLPNDPGYVADVLRNLANIADPSLPDDRLAAVLTSMAKAVQAQKFKSADLPVRPDGILDVAAAGPVVKDLLGGSVQVAKADGPARVMITDASGKSGAQEAARIKVVNAGYSYVPGGAVEPKARPASTVQYSDDARREAAVQTALTIGLTEAVVQKIDGEMLADVVVTLGQDFKP</sequence>
<dbReference type="Gene3D" id="3.40.630.190">
    <property type="entry name" value="LCP protein"/>
    <property type="match status" value="1"/>
</dbReference>
<dbReference type="PANTHER" id="PTHR33392:SF6">
    <property type="entry name" value="POLYISOPRENYL-TEICHOIC ACID--PEPTIDOGLYCAN TEICHOIC ACID TRANSFERASE TAGU"/>
    <property type="match status" value="1"/>
</dbReference>
<keyword evidence="2" id="KW-0472">Membrane</keyword>
<feature type="compositionally biased region" description="Low complexity" evidence="1">
    <location>
        <begin position="277"/>
        <end position="298"/>
    </location>
</feature>
<proteinExistence type="predicted"/>
<feature type="compositionally biased region" description="Gly residues" evidence="1">
    <location>
        <begin position="163"/>
        <end position="172"/>
    </location>
</feature>
<dbReference type="InterPro" id="IPR050922">
    <property type="entry name" value="LytR/CpsA/Psr_CW_biosynth"/>
</dbReference>
<gene>
    <name evidence="4" type="ORF">AB0C36_36825</name>
</gene>
<feature type="compositionally biased region" description="Low complexity" evidence="1">
    <location>
        <begin position="208"/>
        <end position="219"/>
    </location>
</feature>
<feature type="region of interest" description="Disordered" evidence="1">
    <location>
        <begin position="1"/>
        <end position="142"/>
    </location>
</feature>
<keyword evidence="2" id="KW-0812">Transmembrane</keyword>
<organism evidence="4 5">
    <name type="scientific">Streptodolium elevatio</name>
    <dbReference type="NCBI Taxonomy" id="3157996"/>
    <lineage>
        <taxon>Bacteria</taxon>
        <taxon>Bacillati</taxon>
        <taxon>Actinomycetota</taxon>
        <taxon>Actinomycetes</taxon>
        <taxon>Kitasatosporales</taxon>
        <taxon>Streptomycetaceae</taxon>
        <taxon>Streptodolium</taxon>
    </lineage>
</organism>
<feature type="compositionally biased region" description="Low complexity" evidence="1">
    <location>
        <begin position="255"/>
        <end position="266"/>
    </location>
</feature>
<feature type="compositionally biased region" description="Pro residues" evidence="1">
    <location>
        <begin position="267"/>
        <end position="276"/>
    </location>
</feature>
<dbReference type="Proteomes" id="UP001551482">
    <property type="component" value="Unassembled WGS sequence"/>
</dbReference>
<comment type="caution">
    <text evidence="4">The sequence shown here is derived from an EMBL/GenBank/DDBJ whole genome shotgun (WGS) entry which is preliminary data.</text>
</comment>
<dbReference type="RefSeq" id="WP_358362896.1">
    <property type="nucleotide sequence ID" value="NZ_JBEZFP010000151.1"/>
</dbReference>
<name>A0ABV3DTH7_9ACTN</name>
<evidence type="ECO:0000256" key="2">
    <source>
        <dbReference type="SAM" id="Phobius"/>
    </source>
</evidence>
<feature type="transmembrane region" description="Helical" evidence="2">
    <location>
        <begin position="367"/>
        <end position="387"/>
    </location>
</feature>
<keyword evidence="5" id="KW-1185">Reference proteome</keyword>
<feature type="region of interest" description="Disordered" evidence="1">
    <location>
        <begin position="154"/>
        <end position="321"/>
    </location>
</feature>
<reference evidence="4 5" key="1">
    <citation type="submission" date="2024-06" db="EMBL/GenBank/DDBJ databases">
        <title>The Natural Products Discovery Center: Release of the First 8490 Sequenced Strains for Exploring Actinobacteria Biosynthetic Diversity.</title>
        <authorList>
            <person name="Kalkreuter E."/>
            <person name="Kautsar S.A."/>
            <person name="Yang D."/>
            <person name="Bader C.D."/>
            <person name="Teijaro C.N."/>
            <person name="Fluegel L."/>
            <person name="Davis C.M."/>
            <person name="Simpson J.R."/>
            <person name="Lauterbach L."/>
            <person name="Steele A.D."/>
            <person name="Gui C."/>
            <person name="Meng S."/>
            <person name="Li G."/>
            <person name="Viehrig K."/>
            <person name="Ye F."/>
            <person name="Su P."/>
            <person name="Kiefer A.F."/>
            <person name="Nichols A."/>
            <person name="Cepeda A.J."/>
            <person name="Yan W."/>
            <person name="Fan B."/>
            <person name="Jiang Y."/>
            <person name="Adhikari A."/>
            <person name="Zheng C.-J."/>
            <person name="Schuster L."/>
            <person name="Cowan T.M."/>
            <person name="Smanski M.J."/>
            <person name="Chevrette M.G."/>
            <person name="De Carvalho L.P.S."/>
            <person name="Shen B."/>
        </authorList>
    </citation>
    <scope>NUCLEOTIDE SEQUENCE [LARGE SCALE GENOMIC DNA]</scope>
    <source>
        <strain evidence="4 5">NPDC048946</strain>
    </source>
</reference>
<evidence type="ECO:0000313" key="4">
    <source>
        <dbReference type="EMBL" id="MEU8139052.1"/>
    </source>
</evidence>
<feature type="compositionally biased region" description="Low complexity" evidence="1">
    <location>
        <begin position="57"/>
        <end position="76"/>
    </location>
</feature>
<feature type="compositionally biased region" description="Basic and acidic residues" evidence="1">
    <location>
        <begin position="1"/>
        <end position="20"/>
    </location>
</feature>
<evidence type="ECO:0000313" key="5">
    <source>
        <dbReference type="Proteomes" id="UP001551482"/>
    </source>
</evidence>
<dbReference type="Pfam" id="PF13399">
    <property type="entry name" value="LytR_C"/>
    <property type="match status" value="1"/>
</dbReference>
<feature type="compositionally biased region" description="Low complexity" evidence="1">
    <location>
        <begin position="22"/>
        <end position="31"/>
    </location>
</feature>